<keyword evidence="5" id="KW-1185">Reference proteome</keyword>
<evidence type="ECO:0000256" key="3">
    <source>
        <dbReference type="PROSITE-ProRule" id="PRU00339"/>
    </source>
</evidence>
<dbReference type="PANTHER" id="PTHR45641:SF1">
    <property type="entry name" value="AAA+ ATPASE DOMAIN-CONTAINING PROTEIN"/>
    <property type="match status" value="1"/>
</dbReference>
<protein>
    <submittedName>
        <fullName evidence="4">Uncharacterized protein</fullName>
    </submittedName>
</protein>
<dbReference type="SMART" id="SM00028">
    <property type="entry name" value="TPR"/>
    <property type="match status" value="2"/>
</dbReference>
<dbReference type="Proteomes" id="UP000023152">
    <property type="component" value="Unassembled WGS sequence"/>
</dbReference>
<evidence type="ECO:0000313" key="4">
    <source>
        <dbReference type="EMBL" id="ETO30727.1"/>
    </source>
</evidence>
<sequence>MVHKMIENNKKGLIMVANDKSQLVESMNSNSSKTCDDITLFKYGLYVIQRNLVILNEVNIDGNVYAIDNVIITTQLFVTCGVTIDQKLKQYIVLIQWNTKIHHDISVQLQCIDQSSHNTLLGVENFGTNHHYVANSYNNLGIVYKRKEIHNKAIECYEKALKINLEFLKDNQYDISELYNNLGFTHYIKMNEYDKSIEYFELSLTIKQCIFDKARRSIGDANWKLGIVYEEKGNM</sequence>
<dbReference type="PROSITE" id="PS50293">
    <property type="entry name" value="TPR_REGION"/>
    <property type="match status" value="1"/>
</dbReference>
<dbReference type="AlphaFoldDB" id="X6NZK1"/>
<dbReference type="InterPro" id="IPR011990">
    <property type="entry name" value="TPR-like_helical_dom_sf"/>
</dbReference>
<dbReference type="PANTHER" id="PTHR45641">
    <property type="entry name" value="TETRATRICOPEPTIDE REPEAT PROTEIN (AFU_ORTHOLOGUE AFUA_6G03870)"/>
    <property type="match status" value="1"/>
</dbReference>
<proteinExistence type="predicted"/>
<dbReference type="EMBL" id="ASPP01005340">
    <property type="protein sequence ID" value="ETO30727.1"/>
    <property type="molecule type" value="Genomic_DNA"/>
</dbReference>
<dbReference type="SUPFAM" id="SSF48452">
    <property type="entry name" value="TPR-like"/>
    <property type="match status" value="1"/>
</dbReference>
<keyword evidence="2 3" id="KW-0802">TPR repeat</keyword>
<dbReference type="Pfam" id="PF13181">
    <property type="entry name" value="TPR_8"/>
    <property type="match status" value="1"/>
</dbReference>
<reference evidence="4 5" key="1">
    <citation type="journal article" date="2013" name="Curr. Biol.">
        <title>The Genome of the Foraminiferan Reticulomyxa filosa.</title>
        <authorList>
            <person name="Glockner G."/>
            <person name="Hulsmann N."/>
            <person name="Schleicher M."/>
            <person name="Noegel A.A."/>
            <person name="Eichinger L."/>
            <person name="Gallinger C."/>
            <person name="Pawlowski J."/>
            <person name="Sierra R."/>
            <person name="Euteneuer U."/>
            <person name="Pillet L."/>
            <person name="Moustafa A."/>
            <person name="Platzer M."/>
            <person name="Groth M."/>
            <person name="Szafranski K."/>
            <person name="Schliwa M."/>
        </authorList>
    </citation>
    <scope>NUCLEOTIDE SEQUENCE [LARGE SCALE GENOMIC DNA]</scope>
</reference>
<feature type="repeat" description="TPR" evidence="3">
    <location>
        <begin position="134"/>
        <end position="167"/>
    </location>
</feature>
<dbReference type="InterPro" id="IPR019734">
    <property type="entry name" value="TPR_rpt"/>
</dbReference>
<evidence type="ECO:0000256" key="2">
    <source>
        <dbReference type="ARBA" id="ARBA00022803"/>
    </source>
</evidence>
<accession>X6NZK1</accession>
<comment type="caution">
    <text evidence="4">The sequence shown here is derived from an EMBL/GenBank/DDBJ whole genome shotgun (WGS) entry which is preliminary data.</text>
</comment>
<name>X6NZK1_RETFI</name>
<dbReference type="PROSITE" id="PS50005">
    <property type="entry name" value="TPR"/>
    <property type="match status" value="1"/>
</dbReference>
<dbReference type="Pfam" id="PF00515">
    <property type="entry name" value="TPR_1"/>
    <property type="match status" value="1"/>
</dbReference>
<organism evidence="4 5">
    <name type="scientific">Reticulomyxa filosa</name>
    <dbReference type="NCBI Taxonomy" id="46433"/>
    <lineage>
        <taxon>Eukaryota</taxon>
        <taxon>Sar</taxon>
        <taxon>Rhizaria</taxon>
        <taxon>Retaria</taxon>
        <taxon>Foraminifera</taxon>
        <taxon>Monothalamids</taxon>
        <taxon>Reticulomyxidae</taxon>
        <taxon>Reticulomyxa</taxon>
    </lineage>
</organism>
<gene>
    <name evidence="4" type="ORF">RFI_06389</name>
</gene>
<evidence type="ECO:0000313" key="5">
    <source>
        <dbReference type="Proteomes" id="UP000023152"/>
    </source>
</evidence>
<keyword evidence="1" id="KW-0677">Repeat</keyword>
<evidence type="ECO:0000256" key="1">
    <source>
        <dbReference type="ARBA" id="ARBA00022737"/>
    </source>
</evidence>
<dbReference type="Gene3D" id="1.25.40.10">
    <property type="entry name" value="Tetratricopeptide repeat domain"/>
    <property type="match status" value="1"/>
</dbReference>